<dbReference type="RefSeq" id="WP_012921812.1">
    <property type="nucleotide sequence ID" value="NC_013729.1"/>
</dbReference>
<dbReference type="Gene3D" id="1.10.10.10">
    <property type="entry name" value="Winged helix-like DNA-binding domain superfamily/Winged helix DNA-binding domain"/>
    <property type="match status" value="1"/>
</dbReference>
<accession>D2PTX5</accession>
<sequence length="241" mass="26406">MKHRSSAPHRDARFHWLVPVDPSLDLGLEFVPGLLIGSLAGHLRDRSSDRLRSTFRDALAQRPERVLLDFAGLVSLEEQALAGLLGVLDHARSTELPVAVASPLPGQREVVGRVSARQQRAVLTFQSLDEAVAGVMAVPGAPLPDQETLLAEVRNLHRAMMSRACIDQAKGILMAVYGLDDAAAFAMLVWHSRRSGLALRVLAERFVETVRARGPAVLTPHRTDAILAELADRGRRYDRAR</sequence>
<feature type="domain" description="ANTAR" evidence="2">
    <location>
        <begin position="146"/>
        <end position="207"/>
    </location>
</feature>
<dbReference type="eggNOG" id="COG1366">
    <property type="taxonomic scope" value="Bacteria"/>
</dbReference>
<keyword evidence="4" id="KW-1185">Reference proteome</keyword>
<dbReference type="KEGG" id="kfl:Kfla_4222"/>
<organism evidence="3 4">
    <name type="scientific">Kribbella flavida (strain DSM 17836 / JCM 10339 / NBRC 14399)</name>
    <dbReference type="NCBI Taxonomy" id="479435"/>
    <lineage>
        <taxon>Bacteria</taxon>
        <taxon>Bacillati</taxon>
        <taxon>Actinomycetota</taxon>
        <taxon>Actinomycetes</taxon>
        <taxon>Propionibacteriales</taxon>
        <taxon>Kribbellaceae</taxon>
        <taxon>Kribbella</taxon>
    </lineage>
</organism>
<dbReference type="Pfam" id="PF03861">
    <property type="entry name" value="ANTAR"/>
    <property type="match status" value="1"/>
</dbReference>
<dbReference type="Gene3D" id="3.30.750.24">
    <property type="entry name" value="STAS domain"/>
    <property type="match status" value="1"/>
</dbReference>
<dbReference type="InterPro" id="IPR005561">
    <property type="entry name" value="ANTAR"/>
</dbReference>
<proteinExistence type="predicted"/>
<dbReference type="InterPro" id="IPR011006">
    <property type="entry name" value="CheY-like_superfamily"/>
</dbReference>
<name>D2PTX5_KRIFD</name>
<dbReference type="PROSITE" id="PS50801">
    <property type="entry name" value="STAS"/>
    <property type="match status" value="1"/>
</dbReference>
<protein>
    <recommendedName>
        <fullName evidence="5">ANTAR domain-containing protein</fullName>
    </recommendedName>
</protein>
<evidence type="ECO:0000313" key="4">
    <source>
        <dbReference type="Proteomes" id="UP000007967"/>
    </source>
</evidence>
<evidence type="ECO:0000259" key="1">
    <source>
        <dbReference type="PROSITE" id="PS50801"/>
    </source>
</evidence>
<gene>
    <name evidence="3" type="ordered locus">Kfla_4222</name>
</gene>
<dbReference type="STRING" id="479435.Kfla_4222"/>
<dbReference type="AlphaFoldDB" id="D2PTX5"/>
<dbReference type="OrthoDB" id="3787288at2"/>
<dbReference type="SUPFAM" id="SSF52172">
    <property type="entry name" value="CheY-like"/>
    <property type="match status" value="1"/>
</dbReference>
<reference evidence="4" key="1">
    <citation type="submission" date="2009-09" db="EMBL/GenBank/DDBJ databases">
        <title>The complete genome of Kribbella flavida DSM 17836.</title>
        <authorList>
            <consortium name="US DOE Joint Genome Institute (JGI-PGF)"/>
            <person name="Lucas S."/>
            <person name="Copeland A."/>
            <person name="Lapidus A."/>
            <person name="Glavina del Rio T."/>
            <person name="Dalin E."/>
            <person name="Tice H."/>
            <person name="Bruce D."/>
            <person name="Goodwin L."/>
            <person name="Pitluck S."/>
            <person name="Kyrpides N."/>
            <person name="Mavromatis K."/>
            <person name="Ivanova N."/>
            <person name="Saunders E."/>
            <person name="Brettin T."/>
            <person name="Detter J.C."/>
            <person name="Han C."/>
            <person name="Larimer F."/>
            <person name="Land M."/>
            <person name="Hauser L."/>
            <person name="Markowitz V."/>
            <person name="Cheng J.-F."/>
            <person name="Hugenholtz P."/>
            <person name="Woyke T."/>
            <person name="Wu D."/>
            <person name="Pukall R."/>
            <person name="Klenk H.-P."/>
            <person name="Eisen J.A."/>
        </authorList>
    </citation>
    <scope>NUCLEOTIDE SEQUENCE [LARGE SCALE GENOMIC DNA]</scope>
    <source>
        <strain evidence="4">DSM 17836 / JCM 10339 / NBRC 14399</strain>
    </source>
</reference>
<dbReference type="SMART" id="SM01012">
    <property type="entry name" value="ANTAR"/>
    <property type="match status" value="1"/>
</dbReference>
<evidence type="ECO:0000259" key="2">
    <source>
        <dbReference type="PROSITE" id="PS50921"/>
    </source>
</evidence>
<feature type="domain" description="STAS" evidence="1">
    <location>
        <begin position="24"/>
        <end position="135"/>
    </location>
</feature>
<dbReference type="InterPro" id="IPR036513">
    <property type="entry name" value="STAS_dom_sf"/>
</dbReference>
<dbReference type="SUPFAM" id="SSF52091">
    <property type="entry name" value="SpoIIaa-like"/>
    <property type="match status" value="1"/>
</dbReference>
<dbReference type="EMBL" id="CP001736">
    <property type="protein sequence ID" value="ADB33258.1"/>
    <property type="molecule type" value="Genomic_DNA"/>
</dbReference>
<dbReference type="GO" id="GO:0003723">
    <property type="term" value="F:RNA binding"/>
    <property type="evidence" value="ECO:0007669"/>
    <property type="project" value="InterPro"/>
</dbReference>
<dbReference type="PROSITE" id="PS50921">
    <property type="entry name" value="ANTAR"/>
    <property type="match status" value="1"/>
</dbReference>
<evidence type="ECO:0008006" key="5">
    <source>
        <dbReference type="Google" id="ProtNLM"/>
    </source>
</evidence>
<dbReference type="InterPro" id="IPR036388">
    <property type="entry name" value="WH-like_DNA-bd_sf"/>
</dbReference>
<dbReference type="Proteomes" id="UP000007967">
    <property type="component" value="Chromosome"/>
</dbReference>
<reference evidence="3 4" key="2">
    <citation type="journal article" date="2010" name="Stand. Genomic Sci.">
        <title>Complete genome sequence of Kribbella flavida type strain (IFO 14399).</title>
        <authorList>
            <person name="Pukall R."/>
            <person name="Lapidus A."/>
            <person name="Glavina Del Rio T."/>
            <person name="Copeland A."/>
            <person name="Tice H."/>
            <person name="Cheng J.-F."/>
            <person name="Lucas S."/>
            <person name="Chen F."/>
            <person name="Nolan M."/>
            <person name="LaButti K."/>
            <person name="Pati A."/>
            <person name="Ivanova N."/>
            <person name="Mavrommatis K."/>
            <person name="Mikhailova N."/>
            <person name="Pitluck S."/>
            <person name="Bruce D."/>
            <person name="Goodwin L."/>
            <person name="Land M."/>
            <person name="Hauser L."/>
            <person name="Chang Y.-J."/>
            <person name="Jeffries C.D."/>
            <person name="Chen A."/>
            <person name="Palaniappan K."/>
            <person name="Chain P."/>
            <person name="Rohde M."/>
            <person name="Goeker M."/>
            <person name="Bristow J."/>
            <person name="Eisen J.A."/>
            <person name="Markowitz V."/>
            <person name="Hugenholtz P."/>
            <person name="Kyrpides N.C."/>
            <person name="Klenk H.-P."/>
            <person name="Brettin T."/>
        </authorList>
    </citation>
    <scope>NUCLEOTIDE SEQUENCE [LARGE SCALE GENOMIC DNA]</scope>
    <source>
        <strain evidence="4">DSM 17836 / JCM 10339 / NBRC 14399</strain>
    </source>
</reference>
<dbReference type="InterPro" id="IPR002645">
    <property type="entry name" value="STAS_dom"/>
</dbReference>
<dbReference type="HOGENOM" id="CLU_1150678_0_0_11"/>
<evidence type="ECO:0000313" key="3">
    <source>
        <dbReference type="EMBL" id="ADB33258.1"/>
    </source>
</evidence>